<dbReference type="GO" id="GO:0005634">
    <property type="term" value="C:nucleus"/>
    <property type="evidence" value="ECO:0007669"/>
    <property type="project" value="UniProtKB-ARBA"/>
</dbReference>
<dbReference type="SUPFAM" id="SSF56672">
    <property type="entry name" value="DNA/RNA polymerases"/>
    <property type="match status" value="1"/>
</dbReference>
<dbReference type="GO" id="GO:0032196">
    <property type="term" value="P:transposition"/>
    <property type="evidence" value="ECO:0007669"/>
    <property type="project" value="UniProtKB-KW"/>
</dbReference>
<accession>A0A9Q3GKY7</accession>
<protein>
    <recommendedName>
        <fullName evidence="17">Integrase catalytic domain-containing protein</fullName>
    </recommendedName>
</protein>
<evidence type="ECO:0000256" key="12">
    <source>
        <dbReference type="ARBA" id="ARBA00023172"/>
    </source>
</evidence>
<keyword evidence="11" id="KW-0808">Transferase</keyword>
<evidence type="ECO:0000256" key="16">
    <source>
        <dbReference type="SAM" id="MobiDB-lite"/>
    </source>
</evidence>
<keyword evidence="7" id="KW-0460">Magnesium</keyword>
<dbReference type="OrthoDB" id="3243429at2759"/>
<keyword evidence="13" id="KW-0511">Multifunctional enzyme</keyword>
<evidence type="ECO:0000256" key="8">
    <source>
        <dbReference type="ARBA" id="ARBA00022884"/>
    </source>
</evidence>
<dbReference type="GO" id="GO:0046872">
    <property type="term" value="F:metal ion binding"/>
    <property type="evidence" value="ECO:0007669"/>
    <property type="project" value="UniProtKB-KW"/>
</dbReference>
<name>A0A9Q3GKY7_9BASI</name>
<dbReference type="GO" id="GO:0003723">
    <property type="term" value="F:RNA binding"/>
    <property type="evidence" value="ECO:0007669"/>
    <property type="project" value="UniProtKB-KW"/>
</dbReference>
<sequence length="1102" mass="126177">MNDKTLDIKDISIIPILDGTNYGHWQMRMKIHLRSRDLLDVCKNSRSNDTSTSSTNKWKKASFEAINLITIRITKRVFREVVNSETIENSHLLWTKISEQYASKRAVNRGRVWMDWQRCFYDGNLQNYIDNCRKLMMELDAVSIVVPNELLSYSLLGKLGGNPHLSQFVETLTFNKDIIEKPMIILSRLQDFASHINHTNSTNAKRESDSSALITFFEEPHKVIFYCTNGKHNNRYTTHKKEDCWAENPHLRPSRQEKKRKNNPRTHLSIAQALTTIGCSMSPMRNQVIIDCGATHHMFNTPEFFPDSFKNIRSEVATGDSNMLELFKDQLTIQREDNLFSLSSKGKIFLEGEIRDRLMYITYDFPKTLLTTVDASLWHYRLGHPGHTVLKNLGLPDLNHPCLTCKTNKCCRLPFLEHFEPANHPLAIIHIDVVGPIAPESVSGCRFLLTIVDQATSYKIIKFLVKKSDSFDQFIIAKNYMENHHDRKIKKLVSDRGGEFLNQKFKDLSTKCGFVHIFSPPETPEHNGFAERANRTILEKARCLLNHSNLPNQYWAEAVNTAVFLSNLSPTASRGNKSPHFLWTNSSFKMTKLRTFGCQAIVHSLKRQRDWKLAPSGQEGILLGFENGNTAYRILRLSDLKVAVTRNVTFNEKVFPIVAGGKRSPAWSIETEYINQGANLLTEPTVNSVSTDTETMENQRSNHSEPPEESSIESMSALNTPTLSSVNHHLMNHEDSSNQQQQSTDNGTQRLKIIGPRHPTLITSNVDPIHILPYTRRAKTFITTSTSVPKTYRLALQCEDRNEWIDAIRRELLSMNELKVWDIVNLRSDYKLVGTTWVFKLKRDHLHQTIEYKARLCAQGFTQTPGVDFDKTYAPTGRLNSLRALIAHSCANGLDFHQIDAIYGLKQAPLAWYNYLRDWLHSVGFNACKLDPCVFHWKHPDALWIYFHVDDMAIFGKNVQQFKKEINREFSIKDIGPADLLLGVKIQQMDNGITLDQQHFVDSLLDLYGMQNCKTVGTPLVPNEYLLPATDDEKEEFENLGINFRSAVGSINYLSTATCPDLSHAVSSLLQYLEKPGMQHWKAFLHILKYLCGMQEIGLYYN</sequence>
<dbReference type="InterPro" id="IPR012337">
    <property type="entry name" value="RNaseH-like_sf"/>
</dbReference>
<dbReference type="Pfam" id="PF14223">
    <property type="entry name" value="Retrotran_gag_2"/>
    <property type="match status" value="1"/>
</dbReference>
<dbReference type="GO" id="GO:0003964">
    <property type="term" value="F:RNA-directed DNA polymerase activity"/>
    <property type="evidence" value="ECO:0007669"/>
    <property type="project" value="UniProtKB-KW"/>
</dbReference>
<evidence type="ECO:0000256" key="7">
    <source>
        <dbReference type="ARBA" id="ARBA00022842"/>
    </source>
</evidence>
<dbReference type="InterPro" id="IPR036397">
    <property type="entry name" value="RNaseH_sf"/>
</dbReference>
<keyword evidence="6" id="KW-0378">Hydrolase</keyword>
<evidence type="ECO:0000256" key="5">
    <source>
        <dbReference type="ARBA" id="ARBA00022759"/>
    </source>
</evidence>
<keyword evidence="3" id="KW-0540">Nuclease</keyword>
<evidence type="ECO:0000259" key="17">
    <source>
        <dbReference type="PROSITE" id="PS50994"/>
    </source>
</evidence>
<evidence type="ECO:0000256" key="9">
    <source>
        <dbReference type="ARBA" id="ARBA00022908"/>
    </source>
</evidence>
<keyword evidence="19" id="KW-1185">Reference proteome</keyword>
<evidence type="ECO:0000256" key="10">
    <source>
        <dbReference type="ARBA" id="ARBA00022918"/>
    </source>
</evidence>
<evidence type="ECO:0000256" key="2">
    <source>
        <dbReference type="ARBA" id="ARBA00022695"/>
    </source>
</evidence>
<organism evidence="18 19">
    <name type="scientific">Austropuccinia psidii MF-1</name>
    <dbReference type="NCBI Taxonomy" id="1389203"/>
    <lineage>
        <taxon>Eukaryota</taxon>
        <taxon>Fungi</taxon>
        <taxon>Dikarya</taxon>
        <taxon>Basidiomycota</taxon>
        <taxon>Pucciniomycotina</taxon>
        <taxon>Pucciniomycetes</taxon>
        <taxon>Pucciniales</taxon>
        <taxon>Sphaerophragmiaceae</taxon>
        <taxon>Austropuccinia</taxon>
    </lineage>
</organism>
<dbReference type="InterPro" id="IPR043502">
    <property type="entry name" value="DNA/RNA_pol_sf"/>
</dbReference>
<evidence type="ECO:0000256" key="15">
    <source>
        <dbReference type="ARBA" id="ARBA00049244"/>
    </source>
</evidence>
<feature type="compositionally biased region" description="Polar residues" evidence="16">
    <location>
        <begin position="684"/>
        <end position="699"/>
    </location>
</feature>
<feature type="region of interest" description="Disordered" evidence="16">
    <location>
        <begin position="684"/>
        <end position="715"/>
    </location>
</feature>
<keyword evidence="8" id="KW-0694">RNA-binding</keyword>
<comment type="caution">
    <text evidence="18">The sequence shown here is derived from an EMBL/GenBank/DDBJ whole genome shotgun (WGS) entry which is preliminary data.</text>
</comment>
<feature type="region of interest" description="Disordered" evidence="16">
    <location>
        <begin position="247"/>
        <end position="266"/>
    </location>
</feature>
<feature type="domain" description="Integrase catalytic" evidence="17">
    <location>
        <begin position="421"/>
        <end position="587"/>
    </location>
</feature>
<proteinExistence type="predicted"/>
<dbReference type="EMBL" id="AVOT02002728">
    <property type="protein sequence ID" value="MBW0471338.1"/>
    <property type="molecule type" value="Genomic_DNA"/>
</dbReference>
<keyword evidence="10" id="KW-0695">RNA-directed DNA polymerase</keyword>
<dbReference type="Gene3D" id="3.30.420.10">
    <property type="entry name" value="Ribonuclease H-like superfamily/Ribonuclease H"/>
    <property type="match status" value="1"/>
</dbReference>
<keyword evidence="9" id="KW-0229">DNA integration</keyword>
<evidence type="ECO:0000256" key="1">
    <source>
        <dbReference type="ARBA" id="ARBA00022578"/>
    </source>
</evidence>
<dbReference type="Pfam" id="PF07727">
    <property type="entry name" value="RVT_2"/>
    <property type="match status" value="2"/>
</dbReference>
<dbReference type="InterPro" id="IPR013103">
    <property type="entry name" value="RVT_2"/>
</dbReference>
<dbReference type="PANTHER" id="PTHR42648:SF11">
    <property type="entry name" value="TRANSPOSON TY4-P GAG-POL POLYPROTEIN"/>
    <property type="match status" value="1"/>
</dbReference>
<keyword evidence="5" id="KW-0255">Endonuclease</keyword>
<dbReference type="GO" id="GO:0004519">
    <property type="term" value="F:endonuclease activity"/>
    <property type="evidence" value="ECO:0007669"/>
    <property type="project" value="UniProtKB-KW"/>
</dbReference>
<comment type="catalytic activity">
    <reaction evidence="15">
        <text>DNA(n) + a 2'-deoxyribonucleoside 5'-triphosphate = DNA(n+1) + diphosphate</text>
        <dbReference type="Rhea" id="RHEA:22508"/>
        <dbReference type="Rhea" id="RHEA-COMP:17339"/>
        <dbReference type="Rhea" id="RHEA-COMP:17340"/>
        <dbReference type="ChEBI" id="CHEBI:33019"/>
        <dbReference type="ChEBI" id="CHEBI:61560"/>
        <dbReference type="ChEBI" id="CHEBI:173112"/>
        <dbReference type="EC" id="2.7.7.7"/>
    </reaction>
</comment>
<evidence type="ECO:0000256" key="4">
    <source>
        <dbReference type="ARBA" id="ARBA00022723"/>
    </source>
</evidence>
<evidence type="ECO:0000256" key="6">
    <source>
        <dbReference type="ARBA" id="ARBA00022801"/>
    </source>
</evidence>
<dbReference type="InterPro" id="IPR001584">
    <property type="entry name" value="Integrase_cat-core"/>
</dbReference>
<dbReference type="Pfam" id="PF25597">
    <property type="entry name" value="SH3_retrovirus"/>
    <property type="match status" value="1"/>
</dbReference>
<keyword evidence="4" id="KW-0479">Metal-binding</keyword>
<dbReference type="InterPro" id="IPR039537">
    <property type="entry name" value="Retrotran_Ty1/copia-like"/>
</dbReference>
<keyword evidence="2" id="KW-0548">Nucleotidyltransferase</keyword>
<dbReference type="GO" id="GO:0015074">
    <property type="term" value="P:DNA integration"/>
    <property type="evidence" value="ECO:0007669"/>
    <property type="project" value="UniProtKB-KW"/>
</dbReference>
<gene>
    <name evidence="18" type="ORF">O181_011053</name>
</gene>
<dbReference type="AlphaFoldDB" id="A0A9Q3GKY7"/>
<evidence type="ECO:0000256" key="11">
    <source>
        <dbReference type="ARBA" id="ARBA00022932"/>
    </source>
</evidence>
<comment type="catalytic activity">
    <reaction evidence="14">
        <text>DNA(n) + a 2'-deoxyribonucleoside 5'-triphosphate = DNA(n+1) + diphosphate</text>
        <dbReference type="Rhea" id="RHEA:22508"/>
        <dbReference type="Rhea" id="RHEA-COMP:17339"/>
        <dbReference type="Rhea" id="RHEA-COMP:17340"/>
        <dbReference type="ChEBI" id="CHEBI:33019"/>
        <dbReference type="ChEBI" id="CHEBI:61560"/>
        <dbReference type="ChEBI" id="CHEBI:173112"/>
        <dbReference type="EC" id="2.7.7.49"/>
    </reaction>
</comment>
<dbReference type="PROSITE" id="PS50994">
    <property type="entry name" value="INTEGRASE"/>
    <property type="match status" value="1"/>
</dbReference>
<keyword evidence="12" id="KW-0233">DNA recombination</keyword>
<keyword evidence="1" id="KW-0815">Transposition</keyword>
<evidence type="ECO:0000256" key="13">
    <source>
        <dbReference type="ARBA" id="ARBA00023268"/>
    </source>
</evidence>
<evidence type="ECO:0000313" key="19">
    <source>
        <dbReference type="Proteomes" id="UP000765509"/>
    </source>
</evidence>
<dbReference type="InterPro" id="IPR057670">
    <property type="entry name" value="SH3_retrovirus"/>
</dbReference>
<dbReference type="SUPFAM" id="SSF53098">
    <property type="entry name" value="Ribonuclease H-like"/>
    <property type="match status" value="1"/>
</dbReference>
<keyword evidence="11" id="KW-0239">DNA-directed DNA polymerase</keyword>
<dbReference type="PANTHER" id="PTHR42648">
    <property type="entry name" value="TRANSPOSASE, PUTATIVE-RELATED"/>
    <property type="match status" value="1"/>
</dbReference>
<evidence type="ECO:0000256" key="3">
    <source>
        <dbReference type="ARBA" id="ARBA00022722"/>
    </source>
</evidence>
<dbReference type="GO" id="GO:0006310">
    <property type="term" value="P:DNA recombination"/>
    <property type="evidence" value="ECO:0007669"/>
    <property type="project" value="UniProtKB-KW"/>
</dbReference>
<evidence type="ECO:0000256" key="14">
    <source>
        <dbReference type="ARBA" id="ARBA00048173"/>
    </source>
</evidence>
<dbReference type="GO" id="GO:0003887">
    <property type="term" value="F:DNA-directed DNA polymerase activity"/>
    <property type="evidence" value="ECO:0007669"/>
    <property type="project" value="UniProtKB-KW"/>
</dbReference>
<dbReference type="Proteomes" id="UP000765509">
    <property type="component" value="Unassembled WGS sequence"/>
</dbReference>
<reference evidence="18" key="1">
    <citation type="submission" date="2021-03" db="EMBL/GenBank/DDBJ databases">
        <title>Draft genome sequence of rust myrtle Austropuccinia psidii MF-1, a brazilian biotype.</title>
        <authorList>
            <person name="Quecine M.C."/>
            <person name="Pachon D.M.R."/>
            <person name="Bonatelli M.L."/>
            <person name="Correr F.H."/>
            <person name="Franceschini L.M."/>
            <person name="Leite T.F."/>
            <person name="Margarido G.R.A."/>
            <person name="Almeida C.A."/>
            <person name="Ferrarezi J.A."/>
            <person name="Labate C.A."/>
        </authorList>
    </citation>
    <scope>NUCLEOTIDE SEQUENCE</scope>
    <source>
        <strain evidence="18">MF-1</strain>
    </source>
</reference>
<dbReference type="GO" id="GO:0016787">
    <property type="term" value="F:hydrolase activity"/>
    <property type="evidence" value="ECO:0007669"/>
    <property type="project" value="UniProtKB-KW"/>
</dbReference>
<evidence type="ECO:0000313" key="18">
    <source>
        <dbReference type="EMBL" id="MBW0471338.1"/>
    </source>
</evidence>